<evidence type="ECO:0000313" key="2">
    <source>
        <dbReference type="EMBL" id="CZR09496.1"/>
    </source>
</evidence>
<accession>A0A143Z9W4</accession>
<evidence type="ECO:0000313" key="3">
    <source>
        <dbReference type="EMBL" id="SEJ96234.1"/>
    </source>
</evidence>
<organism evidence="2 4">
    <name type="scientific">Trichococcus ilyis</name>
    <dbReference type="NCBI Taxonomy" id="640938"/>
    <lineage>
        <taxon>Bacteria</taxon>
        <taxon>Bacillati</taxon>
        <taxon>Bacillota</taxon>
        <taxon>Bacilli</taxon>
        <taxon>Lactobacillales</taxon>
        <taxon>Carnobacteriaceae</taxon>
        <taxon>Trichococcus</taxon>
    </lineage>
</organism>
<evidence type="ECO:0000313" key="4">
    <source>
        <dbReference type="Proteomes" id="UP000076878"/>
    </source>
</evidence>
<gene>
    <name evidence="3" type="ORF">SAMN05216375_1483</name>
    <name evidence="2" type="ORF">TR210_2732</name>
</gene>
<dbReference type="RefSeq" id="WP_068624688.1">
    <property type="nucleotide sequence ID" value="NZ_FNYT01000048.1"/>
</dbReference>
<dbReference type="EMBL" id="FJNB01000028">
    <property type="protein sequence ID" value="CZR09496.1"/>
    <property type="molecule type" value="Genomic_DNA"/>
</dbReference>
<proteinExistence type="predicted"/>
<dbReference type="PROSITE" id="PS51094">
    <property type="entry name" value="PTS_EIIA_TYPE_2"/>
    <property type="match status" value="1"/>
</dbReference>
<dbReference type="GO" id="GO:0016740">
    <property type="term" value="F:transferase activity"/>
    <property type="evidence" value="ECO:0007669"/>
    <property type="project" value="UniProtKB-KW"/>
</dbReference>
<reference evidence="3 5" key="2">
    <citation type="submission" date="2016-10" db="EMBL/GenBank/DDBJ databases">
        <authorList>
            <person name="Varghese N."/>
            <person name="Submissions S."/>
        </authorList>
    </citation>
    <scope>NUCLEOTIDE SEQUENCE [LARGE SCALE GENOMIC DNA]</scope>
    <source>
        <strain evidence="3 5">DSM 22150</strain>
    </source>
</reference>
<dbReference type="Pfam" id="PF00359">
    <property type="entry name" value="PTS_EIIA_2"/>
    <property type="match status" value="1"/>
</dbReference>
<keyword evidence="5" id="KW-1185">Reference proteome</keyword>
<dbReference type="Proteomes" id="UP000076878">
    <property type="component" value="Unassembled WGS sequence"/>
</dbReference>
<keyword evidence="2" id="KW-0670">Pyruvate</keyword>
<dbReference type="InterPro" id="IPR002178">
    <property type="entry name" value="PTS_EIIA_type-2_dom"/>
</dbReference>
<dbReference type="PANTHER" id="PTHR30185">
    <property type="entry name" value="CRYPTIC BETA-GLUCOSIDE BGL OPERON ANTITERMINATOR"/>
    <property type="match status" value="1"/>
</dbReference>
<reference evidence="2 4" key="1">
    <citation type="submission" date="2016-02" db="EMBL/GenBank/DDBJ databases">
        <authorList>
            <person name="Wen L."/>
            <person name="He K."/>
            <person name="Yang H."/>
        </authorList>
    </citation>
    <scope>NUCLEOTIDE SEQUENCE [LARGE SCALE GENOMIC DNA]</scope>
    <source>
        <strain evidence="2">Trichococcus_R210</strain>
    </source>
</reference>
<dbReference type="Proteomes" id="UP000199280">
    <property type="component" value="Unassembled WGS sequence"/>
</dbReference>
<evidence type="ECO:0000259" key="1">
    <source>
        <dbReference type="PROSITE" id="PS51094"/>
    </source>
</evidence>
<feature type="domain" description="PTS EIIA type-2" evidence="1">
    <location>
        <begin position="28"/>
        <end position="168"/>
    </location>
</feature>
<dbReference type="EMBL" id="FNYT01000048">
    <property type="protein sequence ID" value="SEJ96234.1"/>
    <property type="molecule type" value="Genomic_DNA"/>
</dbReference>
<dbReference type="STRING" id="640938.TR210_2732"/>
<dbReference type="Gene3D" id="3.40.930.10">
    <property type="entry name" value="Mannitol-specific EII, Chain A"/>
    <property type="match status" value="1"/>
</dbReference>
<name>A0A143Z9W4_9LACT</name>
<evidence type="ECO:0000313" key="5">
    <source>
        <dbReference type="Proteomes" id="UP000199280"/>
    </source>
</evidence>
<dbReference type="CDD" id="cd00211">
    <property type="entry name" value="PTS_IIA_fru"/>
    <property type="match status" value="1"/>
</dbReference>
<dbReference type="PANTHER" id="PTHR30185:SF13">
    <property type="entry name" value="LICABCH OPERON REGULATOR-RELATED"/>
    <property type="match status" value="1"/>
</dbReference>
<protein>
    <submittedName>
        <fullName evidence="3">Mannitol/fructose-specific phosphotransferase system, IIA domain</fullName>
    </submittedName>
    <submittedName>
        <fullName evidence="2">Phosphoenolpyruvate-dependent sugar phosphotransferase system eiia 2</fullName>
    </submittedName>
</protein>
<dbReference type="InterPro" id="IPR050661">
    <property type="entry name" value="BglG_antiterminators"/>
</dbReference>
<dbReference type="InterPro" id="IPR016152">
    <property type="entry name" value="PTrfase/Anion_transptr"/>
</dbReference>
<dbReference type="SUPFAM" id="SSF55804">
    <property type="entry name" value="Phoshotransferase/anion transport protein"/>
    <property type="match status" value="1"/>
</dbReference>
<keyword evidence="2" id="KW-0808">Transferase</keyword>
<dbReference type="AlphaFoldDB" id="A0A143Z9W4"/>
<sequence>MLRRTRDLNKLQAAIDNSENSCRSGAIQLFNPDHFYYINEPMTKEDLLQRMVGNLVNDHYAPDTFLASIMEREKLGQTNLNNMLAIPHPMSLMALESVIPVAVIPEGIDWGDGHSVKFVFLLSITKQDYENTDYFYDLLLELMDQTEKQEQILNNPSFNHFMAVIENLTVVS</sequence>